<evidence type="ECO:0000313" key="19">
    <source>
        <dbReference type="Proteomes" id="UP000319908"/>
    </source>
</evidence>
<dbReference type="PANTHER" id="PTHR38011:SF7">
    <property type="entry name" value="2,5-DIAMINO-6-RIBOSYLAMINO-4(3H)-PYRIMIDINONE 5'-PHOSPHATE REDUCTASE"/>
    <property type="match status" value="1"/>
</dbReference>
<dbReference type="PANTHER" id="PTHR38011">
    <property type="entry name" value="DIHYDROFOLATE REDUCTASE FAMILY PROTEIN (AFU_ORTHOLOGUE AFUA_8G06820)"/>
    <property type="match status" value="1"/>
</dbReference>
<keyword evidence="10 13" id="KW-0521">NADP</keyword>
<organism evidence="18 19">
    <name type="scientific">Allorhodopirellula heiligendammensis</name>
    <dbReference type="NCBI Taxonomy" id="2714739"/>
    <lineage>
        <taxon>Bacteria</taxon>
        <taxon>Pseudomonadati</taxon>
        <taxon>Planctomycetota</taxon>
        <taxon>Planctomycetia</taxon>
        <taxon>Pirellulales</taxon>
        <taxon>Pirellulaceae</taxon>
        <taxon>Allorhodopirellula</taxon>
    </lineage>
</organism>
<feature type="binding site" evidence="15">
    <location>
        <position position="206"/>
    </location>
    <ligand>
        <name>substrate</name>
    </ligand>
</feature>
<dbReference type="GO" id="GO:0008835">
    <property type="term" value="F:diaminohydroxyphosphoribosylaminopyrimidine deaminase activity"/>
    <property type="evidence" value="ECO:0007669"/>
    <property type="project" value="UniProtKB-EC"/>
</dbReference>
<evidence type="ECO:0000256" key="9">
    <source>
        <dbReference type="ARBA" id="ARBA00022833"/>
    </source>
</evidence>
<evidence type="ECO:0000256" key="5">
    <source>
        <dbReference type="ARBA" id="ARBA00007417"/>
    </source>
</evidence>
<dbReference type="GO" id="GO:0009231">
    <property type="term" value="P:riboflavin biosynthetic process"/>
    <property type="evidence" value="ECO:0007669"/>
    <property type="project" value="UniProtKB-UniPathway"/>
</dbReference>
<feature type="binding site" evidence="15">
    <location>
        <position position="164"/>
    </location>
    <ligand>
        <name>NADP(+)</name>
        <dbReference type="ChEBI" id="CHEBI:58349"/>
    </ligand>
</feature>
<dbReference type="InterPro" id="IPR050765">
    <property type="entry name" value="Riboflavin_Biosynth_HTPR"/>
</dbReference>
<protein>
    <recommendedName>
        <fullName evidence="13">Riboflavin biosynthesis protein RibD</fullName>
    </recommendedName>
    <domain>
        <recommendedName>
            <fullName evidence="13">Diaminohydroxyphosphoribosylaminopyrimidine deaminase</fullName>
            <shortName evidence="13">DRAP deaminase</shortName>
            <ecNumber evidence="13">3.5.4.26</ecNumber>
        </recommendedName>
        <alternativeName>
            <fullName evidence="13">Riboflavin-specific deaminase</fullName>
        </alternativeName>
    </domain>
    <domain>
        <recommendedName>
            <fullName evidence="13">5-amino-6-(5-phosphoribosylamino)uracil reductase</fullName>
            <ecNumber evidence="13">1.1.1.193</ecNumber>
        </recommendedName>
        <alternativeName>
            <fullName evidence="13">HTP reductase</fullName>
        </alternativeName>
    </domain>
</protein>
<keyword evidence="9 13" id="KW-0862">Zinc</keyword>
<evidence type="ECO:0000256" key="15">
    <source>
        <dbReference type="PIRSR" id="PIRSR006769-2"/>
    </source>
</evidence>
<feature type="binding site" evidence="15">
    <location>
        <position position="180"/>
    </location>
    <ligand>
        <name>NADP(+)</name>
        <dbReference type="ChEBI" id="CHEBI:58349"/>
    </ligand>
</feature>
<dbReference type="NCBIfam" id="TIGR00326">
    <property type="entry name" value="eubact_ribD"/>
    <property type="match status" value="1"/>
</dbReference>
<sequence length="386" mass="40757">MDAMVDPAVDETHMAAAVELAWAGLGSVEPNPMVGCVIVRAGQVIGRGCHERFGEAHAEVNALHDCLQNGHDAKGATAYVTLEPCCHHGKTPPCADALIAAGLARVVIAVVDPFEQVSGGGVARLKDAGIEVDTGVAVELATNQLAAYLKRVRTGRPWVIAKWAMSMDGRIATATGQSQWITGESARREVHALRGRIDGIAVGMGTVLADDPLLTARPSGPRTLNRTLNRIVFAQTRVPPLDRQLVKTATKTPLWLIAGPLVRDADLAALSGHGARVIRCQNPDPIAMIDEALLRLGGRDNPGGTPLTNLMVEGGGRLLGSFAAAEQIDEAHVYIGSKLIGGQAAPGPVGDPGISQLNRSISLRVGSVDRFDDDVRIIYRKASQHR</sequence>
<comment type="function">
    <text evidence="1 13">Converts 2,5-diamino-6-(ribosylamino)-4(3h)-pyrimidinone 5'-phosphate into 5-amino-6-(ribosylamino)-2,4(1h,3h)-pyrimidinedione 5'-phosphate.</text>
</comment>
<name>A0A5C6C1Y2_9BACT</name>
<dbReference type="SUPFAM" id="SSF53597">
    <property type="entry name" value="Dihydrofolate reductase-like"/>
    <property type="match status" value="1"/>
</dbReference>
<dbReference type="InterPro" id="IPR002734">
    <property type="entry name" value="RibDG_C"/>
</dbReference>
<dbReference type="Gene3D" id="3.40.140.10">
    <property type="entry name" value="Cytidine Deaminase, domain 2"/>
    <property type="match status" value="1"/>
</dbReference>
<dbReference type="InterPro" id="IPR016192">
    <property type="entry name" value="APOBEC/CMP_deaminase_Zn-bd"/>
</dbReference>
<dbReference type="PROSITE" id="PS00903">
    <property type="entry name" value="CYT_DCMP_DEAMINASES_1"/>
    <property type="match status" value="1"/>
</dbReference>
<evidence type="ECO:0000256" key="3">
    <source>
        <dbReference type="ARBA" id="ARBA00004910"/>
    </source>
</evidence>
<feature type="active site" description="Proton donor" evidence="14">
    <location>
        <position position="59"/>
    </location>
</feature>
<evidence type="ECO:0000256" key="6">
    <source>
        <dbReference type="ARBA" id="ARBA00022619"/>
    </source>
</evidence>
<dbReference type="SUPFAM" id="SSF53927">
    <property type="entry name" value="Cytidine deaminase-like"/>
    <property type="match status" value="1"/>
</dbReference>
<comment type="cofactor">
    <cofactor evidence="13 16">
        <name>Zn(2+)</name>
        <dbReference type="ChEBI" id="CHEBI:29105"/>
    </cofactor>
    <text evidence="13 16">Binds 1 zinc ion.</text>
</comment>
<dbReference type="Proteomes" id="UP000319908">
    <property type="component" value="Unassembled WGS sequence"/>
</dbReference>
<dbReference type="PIRSF" id="PIRSF006769">
    <property type="entry name" value="RibD"/>
    <property type="match status" value="1"/>
</dbReference>
<keyword evidence="11 13" id="KW-0560">Oxidoreductase</keyword>
<comment type="catalytic activity">
    <reaction evidence="13">
        <text>2,5-diamino-6-hydroxy-4-(5-phosphoribosylamino)-pyrimidine + H2O + H(+) = 5-amino-6-(5-phospho-D-ribosylamino)uracil + NH4(+)</text>
        <dbReference type="Rhea" id="RHEA:21868"/>
        <dbReference type="ChEBI" id="CHEBI:15377"/>
        <dbReference type="ChEBI" id="CHEBI:15378"/>
        <dbReference type="ChEBI" id="CHEBI:28938"/>
        <dbReference type="ChEBI" id="CHEBI:58453"/>
        <dbReference type="ChEBI" id="CHEBI:58614"/>
        <dbReference type="EC" id="3.5.4.26"/>
    </reaction>
</comment>
<feature type="binding site" evidence="15">
    <location>
        <position position="178"/>
    </location>
    <ligand>
        <name>substrate</name>
    </ligand>
</feature>
<evidence type="ECO:0000256" key="12">
    <source>
        <dbReference type="ARBA" id="ARBA00023268"/>
    </source>
</evidence>
<evidence type="ECO:0000256" key="10">
    <source>
        <dbReference type="ARBA" id="ARBA00022857"/>
    </source>
</evidence>
<keyword evidence="8 13" id="KW-0378">Hydrolase</keyword>
<evidence type="ECO:0000256" key="8">
    <source>
        <dbReference type="ARBA" id="ARBA00022801"/>
    </source>
</evidence>
<dbReference type="AlphaFoldDB" id="A0A5C6C1Y2"/>
<dbReference type="UniPathway" id="UPA00275">
    <property type="reaction ID" value="UER00401"/>
</dbReference>
<feature type="binding site" evidence="15">
    <location>
        <begin position="315"/>
        <end position="321"/>
    </location>
    <ligand>
        <name>NADP(+)</name>
        <dbReference type="ChEBI" id="CHEBI:58349"/>
    </ligand>
</feature>
<comment type="pathway">
    <text evidence="3 13">Cofactor biosynthesis; riboflavin biosynthesis; 5-amino-6-(D-ribitylamino)uracil from GTP: step 3/4.</text>
</comment>
<dbReference type="GO" id="GO:0008270">
    <property type="term" value="F:zinc ion binding"/>
    <property type="evidence" value="ECO:0007669"/>
    <property type="project" value="InterPro"/>
</dbReference>
<feature type="binding site" evidence="15">
    <location>
        <position position="313"/>
    </location>
    <ligand>
        <name>substrate</name>
    </ligand>
</feature>
<dbReference type="InterPro" id="IPR004794">
    <property type="entry name" value="Eubact_RibD"/>
</dbReference>
<evidence type="ECO:0000256" key="1">
    <source>
        <dbReference type="ARBA" id="ARBA00002151"/>
    </source>
</evidence>
<feature type="binding site" evidence="15">
    <location>
        <position position="210"/>
    </location>
    <ligand>
        <name>NADP(+)</name>
        <dbReference type="ChEBI" id="CHEBI:58349"/>
    </ligand>
</feature>
<dbReference type="InterPro" id="IPR016193">
    <property type="entry name" value="Cytidine_deaminase-like"/>
</dbReference>
<comment type="pathway">
    <text evidence="2 13">Cofactor biosynthesis; riboflavin biosynthesis; 5-amino-6-(D-ribitylamino)uracil from GTP: step 2/4.</text>
</comment>
<feature type="binding site" evidence="15">
    <location>
        <position position="214"/>
    </location>
    <ligand>
        <name>substrate</name>
    </ligand>
</feature>
<feature type="binding site" evidence="15">
    <location>
        <position position="217"/>
    </location>
    <ligand>
        <name>substrate</name>
    </ligand>
</feature>
<gene>
    <name evidence="18" type="primary">ribD</name>
    <name evidence="18" type="ORF">Poly21_02930</name>
</gene>
<accession>A0A5C6C1Y2</accession>
<keyword evidence="19" id="KW-1185">Reference proteome</keyword>
<comment type="similarity">
    <text evidence="5 13">In the C-terminal section; belongs to the HTP reductase family.</text>
</comment>
<feature type="binding site" evidence="16">
    <location>
        <position position="85"/>
    </location>
    <ligand>
        <name>Zn(2+)</name>
        <dbReference type="ChEBI" id="CHEBI:29105"/>
        <note>catalytic</note>
    </ligand>
</feature>
<evidence type="ECO:0000256" key="13">
    <source>
        <dbReference type="PIRNR" id="PIRNR006769"/>
    </source>
</evidence>
<dbReference type="Pfam" id="PF01872">
    <property type="entry name" value="RibD_C"/>
    <property type="match status" value="1"/>
</dbReference>
<evidence type="ECO:0000256" key="7">
    <source>
        <dbReference type="ARBA" id="ARBA00022723"/>
    </source>
</evidence>
<feature type="domain" description="CMP/dCMP-type deaminase" evidence="17">
    <location>
        <begin position="8"/>
        <end position="133"/>
    </location>
</feature>
<keyword evidence="7 13" id="KW-0479">Metal-binding</keyword>
<feature type="binding site" evidence="16">
    <location>
        <position position="57"/>
    </location>
    <ligand>
        <name>Zn(2+)</name>
        <dbReference type="ChEBI" id="CHEBI:29105"/>
        <note>catalytic</note>
    </ligand>
</feature>
<comment type="similarity">
    <text evidence="4 13">In the N-terminal section; belongs to the cytidine and deoxycytidylate deaminase family.</text>
</comment>
<dbReference type="EMBL" id="SJPU01000001">
    <property type="protein sequence ID" value="TWU18138.1"/>
    <property type="molecule type" value="Genomic_DNA"/>
</dbReference>
<comment type="caution">
    <text evidence="18">The sequence shown here is derived from an EMBL/GenBank/DDBJ whole genome shotgun (WGS) entry which is preliminary data.</text>
</comment>
<reference evidence="18 19" key="1">
    <citation type="journal article" date="2020" name="Antonie Van Leeuwenhoek">
        <title>Rhodopirellula heiligendammensis sp. nov., Rhodopirellula pilleata sp. nov., and Rhodopirellula solitaria sp. nov. isolated from natural or artificial marine surfaces in Northern Germany and California, USA, and emended description of the genus Rhodopirellula.</title>
        <authorList>
            <person name="Kallscheuer N."/>
            <person name="Wiegand S."/>
            <person name="Jogler M."/>
            <person name="Boedeker C."/>
            <person name="Peeters S.H."/>
            <person name="Rast P."/>
            <person name="Heuer A."/>
            <person name="Jetten M.S.M."/>
            <person name="Rohde M."/>
            <person name="Jogler C."/>
        </authorList>
    </citation>
    <scope>NUCLEOTIDE SEQUENCE [LARGE SCALE GENOMIC DNA]</scope>
    <source>
        <strain evidence="18 19">Poly21</strain>
    </source>
</reference>
<comment type="catalytic activity">
    <reaction evidence="13">
        <text>5-amino-6-(5-phospho-D-ribitylamino)uracil + NADP(+) = 5-amino-6-(5-phospho-D-ribosylamino)uracil + NADPH + H(+)</text>
        <dbReference type="Rhea" id="RHEA:17845"/>
        <dbReference type="ChEBI" id="CHEBI:15378"/>
        <dbReference type="ChEBI" id="CHEBI:57783"/>
        <dbReference type="ChEBI" id="CHEBI:58349"/>
        <dbReference type="ChEBI" id="CHEBI:58421"/>
        <dbReference type="ChEBI" id="CHEBI:58453"/>
        <dbReference type="EC" id="1.1.1.193"/>
    </reaction>
</comment>
<evidence type="ECO:0000256" key="16">
    <source>
        <dbReference type="PIRSR" id="PIRSR006769-3"/>
    </source>
</evidence>
<evidence type="ECO:0000256" key="4">
    <source>
        <dbReference type="ARBA" id="ARBA00005259"/>
    </source>
</evidence>
<evidence type="ECO:0000259" key="17">
    <source>
        <dbReference type="PROSITE" id="PS51747"/>
    </source>
</evidence>
<feature type="binding site" evidence="16">
    <location>
        <position position="94"/>
    </location>
    <ligand>
        <name>Zn(2+)</name>
        <dbReference type="ChEBI" id="CHEBI:29105"/>
        <note>catalytic</note>
    </ligand>
</feature>
<dbReference type="InterPro" id="IPR002125">
    <property type="entry name" value="CMP_dCMP_dom"/>
</dbReference>
<dbReference type="PROSITE" id="PS51747">
    <property type="entry name" value="CYT_DCMP_DEAMINASES_2"/>
    <property type="match status" value="1"/>
</dbReference>
<dbReference type="EC" id="3.5.4.26" evidence="13"/>
<dbReference type="GO" id="GO:0008703">
    <property type="term" value="F:5-amino-6-(5-phosphoribosylamino)uracil reductase activity"/>
    <property type="evidence" value="ECO:0007669"/>
    <property type="project" value="UniProtKB-EC"/>
</dbReference>
<dbReference type="FunFam" id="3.40.140.10:FF:000025">
    <property type="entry name" value="Riboflavin biosynthesis protein RibD"/>
    <property type="match status" value="1"/>
</dbReference>
<dbReference type="Gene3D" id="3.40.430.10">
    <property type="entry name" value="Dihydrofolate Reductase, subunit A"/>
    <property type="match status" value="1"/>
</dbReference>
<feature type="binding site" evidence="15">
    <location>
        <position position="194"/>
    </location>
    <ligand>
        <name>substrate</name>
    </ligand>
</feature>
<evidence type="ECO:0000256" key="2">
    <source>
        <dbReference type="ARBA" id="ARBA00004882"/>
    </source>
</evidence>
<proteinExistence type="inferred from homology"/>
<evidence type="ECO:0000256" key="14">
    <source>
        <dbReference type="PIRSR" id="PIRSR006769-1"/>
    </source>
</evidence>
<dbReference type="Pfam" id="PF00383">
    <property type="entry name" value="dCMP_cyt_deam_1"/>
    <property type="match status" value="1"/>
</dbReference>
<evidence type="ECO:0000256" key="11">
    <source>
        <dbReference type="ARBA" id="ARBA00023002"/>
    </source>
</evidence>
<dbReference type="InterPro" id="IPR024072">
    <property type="entry name" value="DHFR-like_dom_sf"/>
</dbReference>
<evidence type="ECO:0000313" key="18">
    <source>
        <dbReference type="EMBL" id="TWU18138.1"/>
    </source>
</evidence>
<dbReference type="EC" id="1.1.1.193" evidence="13"/>
<dbReference type="CDD" id="cd01284">
    <property type="entry name" value="Riboflavin_deaminase-reductase"/>
    <property type="match status" value="1"/>
</dbReference>
<keyword evidence="6 13" id="KW-0686">Riboflavin biosynthesis</keyword>
<keyword evidence="12" id="KW-0511">Multifunctional enzyme</keyword>